<dbReference type="Gene3D" id="3.80.10.10">
    <property type="entry name" value="Ribonuclease Inhibitor"/>
    <property type="match status" value="1"/>
</dbReference>
<dbReference type="EMBL" id="KV425901">
    <property type="protein sequence ID" value="KZW00445.1"/>
    <property type="molecule type" value="Genomic_DNA"/>
</dbReference>
<dbReference type="InterPro" id="IPR032675">
    <property type="entry name" value="LRR_dom_sf"/>
</dbReference>
<name>A0A165NA67_EXIGL</name>
<keyword evidence="3" id="KW-1185">Reference proteome</keyword>
<evidence type="ECO:0008006" key="4">
    <source>
        <dbReference type="Google" id="ProtNLM"/>
    </source>
</evidence>
<dbReference type="Proteomes" id="UP000077266">
    <property type="component" value="Unassembled WGS sequence"/>
</dbReference>
<dbReference type="InParanoid" id="A0A165NA67"/>
<dbReference type="InterPro" id="IPR036047">
    <property type="entry name" value="F-box-like_dom_sf"/>
</dbReference>
<gene>
    <name evidence="2" type="ORF">EXIGLDRAFT_830837</name>
</gene>
<evidence type="ECO:0000256" key="1">
    <source>
        <dbReference type="SAM" id="MobiDB-lite"/>
    </source>
</evidence>
<dbReference type="OrthoDB" id="3258311at2759"/>
<dbReference type="SUPFAM" id="SSF81383">
    <property type="entry name" value="F-box domain"/>
    <property type="match status" value="1"/>
</dbReference>
<feature type="region of interest" description="Disordered" evidence="1">
    <location>
        <begin position="691"/>
        <end position="710"/>
    </location>
</feature>
<protein>
    <recommendedName>
        <fullName evidence="4">F-box domain-containing protein</fullName>
    </recommendedName>
</protein>
<dbReference type="AlphaFoldDB" id="A0A165NA67"/>
<accession>A0A165NA67</accession>
<sequence>MYSDTDSDNEYTSSGSWHVRSRELTLRVLDKFIFGAKDAAYFLRSRQAKSLDEEQGRLYWSKTDKECMREMRDDLDRTLSQGWRRFRAQRVFKEVEGFHKGNLDLTGRSPERYIRIMRRFTPFLESFRALAPHVQYEEVERITWDDDSPDVYMKPVAVPVIPPNLWSQFCARWKITPHFDYEDTLNGYTAMLKVLQERPTPKFQELFLLDLPPEILAVVFEYAGIDDGRALATTCKYMREIGLTHIFASRCILMKEPRSVLQELVTSSRKTNITIEEVNSRVRELMTAGRDGCIQDARFLGSRSDICARVQSLTMGNSWAGATHDRTAVGEAIIRPSDSTFFGPLLEQFAELLRHLRLKTLEISYLTLDVALFTEIARQPLSLLRTHRCSANEDLQVALANGGFRSTLPCLRLRIVPPNDEAGDRDIDEFTIWSLLGACPQLRLLHVDNCMENDRLRMPDQIIWHSFTCLNSVERVHIDSIPWQITDFTEMFEHAASRGPLRVTHLKLSSAWGIPEDDILHLLRVLHGGGSPLEVLALDGIYPLTMALFDGIANMFPSLHALTLVRRDSIRQNAAKFCPWGRPLYEYAARLRRLTELRHFAANFAVDIEEMSPYVFRYLEPDFDPANAWDLPIDADYMSDALRSVTLPFAATCPKLESFFLVTSSPVHECRIRRLDGGGFELDERQGYLPEAPEWNPGYGRTFPPPPPAS</sequence>
<dbReference type="STRING" id="1314781.A0A165NA67"/>
<reference evidence="2 3" key="1">
    <citation type="journal article" date="2016" name="Mol. Biol. Evol.">
        <title>Comparative Genomics of Early-Diverging Mushroom-Forming Fungi Provides Insights into the Origins of Lignocellulose Decay Capabilities.</title>
        <authorList>
            <person name="Nagy L.G."/>
            <person name="Riley R."/>
            <person name="Tritt A."/>
            <person name="Adam C."/>
            <person name="Daum C."/>
            <person name="Floudas D."/>
            <person name="Sun H."/>
            <person name="Yadav J.S."/>
            <person name="Pangilinan J."/>
            <person name="Larsson K.H."/>
            <person name="Matsuura K."/>
            <person name="Barry K."/>
            <person name="Labutti K."/>
            <person name="Kuo R."/>
            <person name="Ohm R.A."/>
            <person name="Bhattacharya S.S."/>
            <person name="Shirouzu T."/>
            <person name="Yoshinaga Y."/>
            <person name="Martin F.M."/>
            <person name="Grigoriev I.V."/>
            <person name="Hibbett D.S."/>
        </authorList>
    </citation>
    <scope>NUCLEOTIDE SEQUENCE [LARGE SCALE GENOMIC DNA]</scope>
    <source>
        <strain evidence="2 3">HHB12029</strain>
    </source>
</reference>
<dbReference type="SUPFAM" id="SSF52047">
    <property type="entry name" value="RNI-like"/>
    <property type="match status" value="1"/>
</dbReference>
<proteinExistence type="predicted"/>
<organism evidence="2 3">
    <name type="scientific">Exidia glandulosa HHB12029</name>
    <dbReference type="NCBI Taxonomy" id="1314781"/>
    <lineage>
        <taxon>Eukaryota</taxon>
        <taxon>Fungi</taxon>
        <taxon>Dikarya</taxon>
        <taxon>Basidiomycota</taxon>
        <taxon>Agaricomycotina</taxon>
        <taxon>Agaricomycetes</taxon>
        <taxon>Auriculariales</taxon>
        <taxon>Exidiaceae</taxon>
        <taxon>Exidia</taxon>
    </lineage>
</organism>
<evidence type="ECO:0000313" key="2">
    <source>
        <dbReference type="EMBL" id="KZW00445.1"/>
    </source>
</evidence>
<evidence type="ECO:0000313" key="3">
    <source>
        <dbReference type="Proteomes" id="UP000077266"/>
    </source>
</evidence>